<keyword evidence="2" id="KW-1185">Reference proteome</keyword>
<evidence type="ECO:0000313" key="2">
    <source>
        <dbReference type="Proteomes" id="UP000095283"/>
    </source>
</evidence>
<evidence type="ECO:0000313" key="3">
    <source>
        <dbReference type="WBParaSite" id="Hba_09276"/>
    </source>
</evidence>
<accession>A0A1I7WVT0</accession>
<feature type="transmembrane region" description="Helical" evidence="1">
    <location>
        <begin position="221"/>
        <end position="241"/>
    </location>
</feature>
<feature type="transmembrane region" description="Helical" evidence="1">
    <location>
        <begin position="182"/>
        <end position="200"/>
    </location>
</feature>
<evidence type="ECO:0000256" key="1">
    <source>
        <dbReference type="SAM" id="Phobius"/>
    </source>
</evidence>
<sequence length="316" mass="36505">MTISNILGARSKRITNPVPQEITDQPFYSHQRRGQVTTFALRPTSVDLTETTQPNCSFCGKRETSTRCSTYTTAEARWLIMRLNNKCPVCFNKHGPGYICKKERNPCYKYTTTLYVVSSFCFSLGSVTNIAYPYSILRSRYYCLIRILELIHFSVCYIFIALSYKTYFSKSYIRDAESSHLVRSWSVVLELFLFLLSRPIRFRVFVFLRFSLIYFHIYRGLLVSLSALPLHFPICIVYYIFVTSHNHSQIGKFLLKLDNKSQTGAPTVHPLPYTVQNALKRVFRYVRMIAIKFSIDMILSRIGSLTGAPTRASITV</sequence>
<protein>
    <submittedName>
        <fullName evidence="3">Uncharacterized protein</fullName>
    </submittedName>
</protein>
<reference evidence="3" key="1">
    <citation type="submission" date="2016-11" db="UniProtKB">
        <authorList>
            <consortium name="WormBaseParasite"/>
        </authorList>
    </citation>
    <scope>IDENTIFICATION</scope>
</reference>
<dbReference type="WBParaSite" id="Hba_09276">
    <property type="protein sequence ID" value="Hba_09276"/>
    <property type="gene ID" value="Hba_09276"/>
</dbReference>
<feature type="transmembrane region" description="Helical" evidence="1">
    <location>
        <begin position="144"/>
        <end position="162"/>
    </location>
</feature>
<keyword evidence="1" id="KW-1133">Transmembrane helix</keyword>
<feature type="transmembrane region" description="Helical" evidence="1">
    <location>
        <begin position="114"/>
        <end position="132"/>
    </location>
</feature>
<proteinExistence type="predicted"/>
<dbReference type="AlphaFoldDB" id="A0A1I7WVT0"/>
<keyword evidence="1" id="KW-0472">Membrane</keyword>
<organism evidence="2 3">
    <name type="scientific">Heterorhabditis bacteriophora</name>
    <name type="common">Entomopathogenic nematode worm</name>
    <dbReference type="NCBI Taxonomy" id="37862"/>
    <lineage>
        <taxon>Eukaryota</taxon>
        <taxon>Metazoa</taxon>
        <taxon>Ecdysozoa</taxon>
        <taxon>Nematoda</taxon>
        <taxon>Chromadorea</taxon>
        <taxon>Rhabditida</taxon>
        <taxon>Rhabditina</taxon>
        <taxon>Rhabditomorpha</taxon>
        <taxon>Strongyloidea</taxon>
        <taxon>Heterorhabditidae</taxon>
        <taxon>Heterorhabditis</taxon>
    </lineage>
</organism>
<name>A0A1I7WVT0_HETBA</name>
<keyword evidence="1" id="KW-0812">Transmembrane</keyword>
<dbReference type="Proteomes" id="UP000095283">
    <property type="component" value="Unplaced"/>
</dbReference>